<reference evidence="2 3" key="1">
    <citation type="journal article" date="2022" name="Acta Virol.">
        <title>Artemisia capillaris nucleorhabdovirus 1, a novel member of the genus Alphanucleorhabdovirus, identified in the Artemisia capillaris transcriptome.</title>
        <authorList>
            <person name="Choi D."/>
            <person name="Shin C."/>
            <person name="Shirasu K."/>
            <person name="Ichihashi Y."/>
            <person name="Hahn Y."/>
        </authorList>
    </citation>
    <scope>NUCLEOTIDE SEQUENCE [LARGE SCALE GENOMIC DNA]</scope>
    <source>
        <strain evidence="2">YK</strain>
    </source>
</reference>
<dbReference type="EMBL" id="OM372677">
    <property type="protein sequence ID" value="UKL15220.1"/>
    <property type="molecule type" value="Viral_cRNA"/>
</dbReference>
<dbReference type="GeneID" id="80544702"/>
<sequence>MSYARVLVSLTTLIILTQVFLLLEEACSEISYWEKDGKWYAQWVPSPATSVEVPAPSPERIPAPPSPTLDKLPAVHQTTYGTIHVGVPTDTDLYPIYYCPNVSIYDLLPVWYSGCLSMCSITSVQDLVDISVFQINSTLGSTDLYKVSVRSVTKYSHVSVFGSCTVSVTADDYVSPPSDKLSEWVTKLSIDRPSGSQEWDYSSDPPCNYFSDEYSTGYKLYVTHYKVEISVDSAQNRYLRDPTNGLYMSYEQDYYVDGSTFYHWVQNSDVSQEVCYFREIGEDSCTVDSSSGYISCRVLGITFKKDIKNIITSSCAGSLNVSSDGVIYQVLSAYNKTSLSDRLSGLLSSNINMNQLIHVINDALISIEDAYCSSTCDVMEIILSNYPTATTVIETPIGPWLPLVAKGNTVMTACSADTEWYLKLPIEYCAEKNMMKVVHNSTKSEEWWRIMNTYVVSGESCNSSDSGWDEILVEKMQSKREIVFHFWRGDLTLVYPYNVSHWTLYKDEKIQRSSKWFPKLQYMMLDKEIYIDNVTQALHNYTQDIYNHYMGNQTASTGLGSIIPRILDRITLSVGNAVKLVVKISGEVILFIMSHIHLIGDIIITVVCMVIGYYLIYIPTRWVRKRRGDTSARITAVSNSYEMVPSSRTTRKDIL</sequence>
<dbReference type="RefSeq" id="YP_010805762.1">
    <property type="nucleotide sequence ID" value="NC_077193.1"/>
</dbReference>
<gene>
    <name evidence="2" type="primary">G</name>
</gene>
<evidence type="ECO:0000313" key="2">
    <source>
        <dbReference type="EMBL" id="UKL15220.1"/>
    </source>
</evidence>
<keyword evidence="1" id="KW-0812">Transmembrane</keyword>
<keyword evidence="1" id="KW-0472">Membrane</keyword>
<accession>A0AAX2ZPF4</accession>
<keyword evidence="1" id="KW-1133">Transmembrane helix</keyword>
<feature type="transmembrane region" description="Helical" evidence="1">
    <location>
        <begin position="588"/>
        <end position="617"/>
    </location>
</feature>
<proteinExistence type="predicted"/>
<dbReference type="Proteomes" id="UP001157169">
    <property type="component" value="Segment"/>
</dbReference>
<organism evidence="2 3">
    <name type="scientific">Artemisia capillaris nucleorhabdovirus 1</name>
    <dbReference type="NCBI Taxonomy" id="2912606"/>
    <lineage>
        <taxon>Viruses</taxon>
        <taxon>Riboviria</taxon>
        <taxon>Orthornavirae</taxon>
        <taxon>Negarnaviricota</taxon>
        <taxon>Haploviricotina</taxon>
        <taxon>Monjiviricetes</taxon>
        <taxon>Mononegavirales</taxon>
        <taxon>Rhabdoviridae</taxon>
        <taxon>Betarhabdovirinae</taxon>
        <taxon>Alphanucleorhabdovirus</taxon>
        <taxon>Alphanucleorhabdovirus artemisiae</taxon>
    </lineage>
</organism>
<dbReference type="KEGG" id="vg:80544702"/>
<evidence type="ECO:0000313" key="3">
    <source>
        <dbReference type="Proteomes" id="UP001157169"/>
    </source>
</evidence>
<name>A0AAX2ZPF4_9RHAB</name>
<protein>
    <submittedName>
        <fullName evidence="2">Glycoprotein</fullName>
    </submittedName>
</protein>
<keyword evidence="3" id="KW-1185">Reference proteome</keyword>
<evidence type="ECO:0000256" key="1">
    <source>
        <dbReference type="SAM" id="Phobius"/>
    </source>
</evidence>